<evidence type="ECO:0000313" key="2">
    <source>
        <dbReference type="Proteomes" id="UP000610594"/>
    </source>
</evidence>
<keyword evidence="2" id="KW-1185">Reference proteome</keyword>
<comment type="caution">
    <text evidence="1">The sequence shown here is derived from an EMBL/GenBank/DDBJ whole genome shotgun (WGS) entry which is preliminary data.</text>
</comment>
<evidence type="ECO:0000313" key="1">
    <source>
        <dbReference type="EMBL" id="NHZ67007.1"/>
    </source>
</evidence>
<reference evidence="1 2" key="1">
    <citation type="submission" date="2019-10" db="EMBL/GenBank/DDBJ databases">
        <title>Taxonomy of Antarctic Massilia spp.: description of Massilia rubra sp. nov., Massilia aquatica sp. nov., Massilia mucilaginosa sp. nov., Massilia frigida sp. nov. isolated from streams, lakes and regoliths.</title>
        <authorList>
            <person name="Holochova P."/>
            <person name="Sedlacek I."/>
            <person name="Kralova S."/>
            <person name="Maslanova I."/>
            <person name="Busse H.-J."/>
            <person name="Stankova E."/>
            <person name="Vrbovska V."/>
            <person name="Kovarovic V."/>
            <person name="Bartak M."/>
            <person name="Svec P."/>
            <person name="Pantucek R."/>
        </authorList>
    </citation>
    <scope>NUCLEOTIDE SEQUENCE [LARGE SCALE GENOMIC DNA]</scope>
    <source>
        <strain evidence="1 2">CCM 8694</strain>
    </source>
</reference>
<name>A0ABX0MW73_9BURK</name>
<protein>
    <recommendedName>
        <fullName evidence="3">Peptidase C58 YopT-type domain-containing protein</fullName>
    </recommendedName>
</protein>
<proteinExistence type="predicted"/>
<evidence type="ECO:0008006" key="3">
    <source>
        <dbReference type="Google" id="ProtNLM"/>
    </source>
</evidence>
<accession>A0ABX0MW73</accession>
<dbReference type="RefSeq" id="WP_167241152.1">
    <property type="nucleotide sequence ID" value="NZ_WHJF01000222.1"/>
</dbReference>
<dbReference type="Proteomes" id="UP000610594">
    <property type="component" value="Unassembled WGS sequence"/>
</dbReference>
<dbReference type="EMBL" id="WHJF01000222">
    <property type="protein sequence ID" value="NHZ67007.1"/>
    <property type="molecule type" value="Genomic_DNA"/>
</dbReference>
<sequence length="241" mass="26065">MQLALEEFHAFSQGNDIKAELKNGWCAGITAAIGGVIPNMQEGGYAQPEDWLVAAYGCARKALLSLAAQGKDSRQLADVEGLQHFLAQAKDSTDICDQIHTAAFNARVCRVAMSVADWVPASVSGPVTYMLALGDAVFKTKWSIWRANHVGLLVRGGTKLLLFDPNYGLGRFRICDERPLTLAEVTKAIATLAWKKGYSASFGNCTVAIAVLDEDPFALRFSHAQMAQVDALSDAGRLFQK</sequence>
<organism evidence="1 2">
    <name type="scientific">Massilia genomosp. 1</name>
    <dbReference type="NCBI Taxonomy" id="2609280"/>
    <lineage>
        <taxon>Bacteria</taxon>
        <taxon>Pseudomonadati</taxon>
        <taxon>Pseudomonadota</taxon>
        <taxon>Betaproteobacteria</taxon>
        <taxon>Burkholderiales</taxon>
        <taxon>Oxalobacteraceae</taxon>
        <taxon>Telluria group</taxon>
        <taxon>Massilia</taxon>
    </lineage>
</organism>
<gene>
    <name evidence="1" type="ORF">F1735_32880</name>
</gene>